<evidence type="ECO:0000256" key="2">
    <source>
        <dbReference type="ARBA" id="ARBA00006763"/>
    </source>
</evidence>
<evidence type="ECO:0000256" key="1">
    <source>
        <dbReference type="ARBA" id="ARBA00000274"/>
    </source>
</evidence>
<evidence type="ECO:0000256" key="3">
    <source>
        <dbReference type="RuleBase" id="RU363015"/>
    </source>
</evidence>
<comment type="similarity">
    <text evidence="2 3">Belongs to the LOG family.</text>
</comment>
<keyword evidence="5" id="KW-1185">Reference proteome</keyword>
<keyword evidence="3" id="KW-0203">Cytokinin biosynthesis</keyword>
<dbReference type="GO" id="GO:0009691">
    <property type="term" value="P:cytokinin biosynthetic process"/>
    <property type="evidence" value="ECO:0007669"/>
    <property type="project" value="UniProtKB-UniRule"/>
</dbReference>
<dbReference type="EMBL" id="CP021455">
    <property type="protein sequence ID" value="ARU06835.1"/>
    <property type="molecule type" value="Genomic_DNA"/>
</dbReference>
<accession>A0A1Y0ET41</accession>
<gene>
    <name evidence="4" type="ORF">CCO03_12730</name>
</gene>
<dbReference type="PANTHER" id="PTHR31223:SF70">
    <property type="entry name" value="LOG FAMILY PROTEIN YJL055W"/>
    <property type="match status" value="1"/>
</dbReference>
<dbReference type="OrthoDB" id="9801098at2"/>
<dbReference type="RefSeq" id="WP_087284646.1">
    <property type="nucleotide sequence ID" value="NZ_CP021455.1"/>
</dbReference>
<protein>
    <recommendedName>
        <fullName evidence="3">Cytokinin riboside 5'-monophosphate phosphoribohydrolase</fullName>
        <ecNumber evidence="3">3.2.2.n1</ecNumber>
    </recommendedName>
</protein>
<reference evidence="4 5" key="1">
    <citation type="submission" date="2017-05" db="EMBL/GenBank/DDBJ databases">
        <authorList>
            <person name="Song R."/>
            <person name="Chenine A.L."/>
            <person name="Ruprecht R.M."/>
        </authorList>
    </citation>
    <scope>NUCLEOTIDE SEQUENCE [LARGE SCALE GENOMIC DNA]</scope>
    <source>
        <strain evidence="4 5">DSM 26136</strain>
    </source>
</reference>
<dbReference type="GO" id="GO:0005829">
    <property type="term" value="C:cytosol"/>
    <property type="evidence" value="ECO:0007669"/>
    <property type="project" value="TreeGrafter"/>
</dbReference>
<keyword evidence="3" id="KW-0378">Hydrolase</keyword>
<dbReference type="AlphaFoldDB" id="A0A1Y0ET41"/>
<comment type="catalytic activity">
    <reaction evidence="1">
        <text>AMP + H2O = D-ribose 5-phosphate + adenine</text>
        <dbReference type="Rhea" id="RHEA:20129"/>
        <dbReference type="ChEBI" id="CHEBI:15377"/>
        <dbReference type="ChEBI" id="CHEBI:16708"/>
        <dbReference type="ChEBI" id="CHEBI:78346"/>
        <dbReference type="ChEBI" id="CHEBI:456215"/>
        <dbReference type="EC" id="3.2.2.4"/>
    </reaction>
</comment>
<dbReference type="EC" id="3.2.2.n1" evidence="3"/>
<evidence type="ECO:0000313" key="5">
    <source>
        <dbReference type="Proteomes" id="UP000196138"/>
    </source>
</evidence>
<organism evidence="4 5">
    <name type="scientific">Comamonas serinivorans</name>
    <dbReference type="NCBI Taxonomy" id="1082851"/>
    <lineage>
        <taxon>Bacteria</taxon>
        <taxon>Pseudomonadati</taxon>
        <taxon>Pseudomonadota</taxon>
        <taxon>Betaproteobacteria</taxon>
        <taxon>Burkholderiales</taxon>
        <taxon>Comamonadaceae</taxon>
        <taxon>Comamonas</taxon>
    </lineage>
</organism>
<evidence type="ECO:0000313" key="4">
    <source>
        <dbReference type="EMBL" id="ARU06835.1"/>
    </source>
</evidence>
<dbReference type="Gene3D" id="3.40.50.450">
    <property type="match status" value="1"/>
</dbReference>
<dbReference type="SUPFAM" id="SSF102405">
    <property type="entry name" value="MCP/YpsA-like"/>
    <property type="match status" value="1"/>
</dbReference>
<dbReference type="KEGG" id="cser:CCO03_12730"/>
<sequence length="197" mass="21518">MTVPAFSICVYCGSRPGLRPEFAALAHEVGHWIGEQGGQLVYGGGKAGLMGVVADATLAAGGRVIGVIPQALVDKEHAHRGCTELHVVPNMHERKRLMAEHAQAFLALPGGIGTFEELFEVWTWRQLGYHDKPIGILNAHGFYEPLARFIDHVTAQGFMGDWQNALVRWGDAAVPLLTELRAACQTRRPEDQDLSQT</sequence>
<dbReference type="InterPro" id="IPR005269">
    <property type="entry name" value="LOG"/>
</dbReference>
<dbReference type="InterPro" id="IPR031100">
    <property type="entry name" value="LOG_fam"/>
</dbReference>
<dbReference type="Proteomes" id="UP000196138">
    <property type="component" value="Chromosome"/>
</dbReference>
<dbReference type="GO" id="GO:0008714">
    <property type="term" value="F:AMP nucleosidase activity"/>
    <property type="evidence" value="ECO:0007669"/>
    <property type="project" value="UniProtKB-EC"/>
</dbReference>
<dbReference type="Pfam" id="PF03641">
    <property type="entry name" value="Lysine_decarbox"/>
    <property type="match status" value="1"/>
</dbReference>
<dbReference type="PANTHER" id="PTHR31223">
    <property type="entry name" value="LOG FAMILY PROTEIN YJL055W"/>
    <property type="match status" value="1"/>
</dbReference>
<name>A0A1Y0ET41_9BURK</name>
<proteinExistence type="inferred from homology"/>
<dbReference type="NCBIfam" id="TIGR00730">
    <property type="entry name" value="Rossman fold protein, TIGR00730 family"/>
    <property type="match status" value="1"/>
</dbReference>